<proteinExistence type="predicted"/>
<dbReference type="EMBL" id="BCMM01000021">
    <property type="protein sequence ID" value="GAQ64184.1"/>
    <property type="molecule type" value="Genomic_DNA"/>
</dbReference>
<evidence type="ECO:0000313" key="2">
    <source>
        <dbReference type="EMBL" id="GAQ64184.1"/>
    </source>
</evidence>
<dbReference type="AlphaFoldDB" id="A0A100JR66"/>
<reference evidence="3" key="3">
    <citation type="submission" date="2016-02" db="EMBL/GenBank/DDBJ databases">
        <title>Draft genome of pathogenic Streptomyces sp. in Japan.</title>
        <authorList>
            <person name="Tomihama T."/>
            <person name="Ikenaga M."/>
            <person name="Sakai M."/>
            <person name="Okubo T."/>
            <person name="Ikeda S."/>
        </authorList>
    </citation>
    <scope>NUCLEOTIDE SEQUENCE [LARGE SCALE GENOMIC DNA]</scope>
    <source>
        <strain evidence="3">S58</strain>
    </source>
</reference>
<dbReference type="GeneID" id="24309186"/>
<accession>A0A100JR66</accession>
<protein>
    <submittedName>
        <fullName evidence="2">Uncharacterized protein</fullName>
    </submittedName>
</protein>
<comment type="caution">
    <text evidence="2">The sequence shown here is derived from an EMBL/GenBank/DDBJ whole genome shotgun (WGS) entry which is preliminary data.</text>
</comment>
<keyword evidence="1" id="KW-0472">Membrane</keyword>
<reference evidence="3" key="1">
    <citation type="submission" date="2015-11" db="EMBL/GenBank/DDBJ databases">
        <authorList>
            <consortium name="Cross-ministerial Strategic Innovation Promotion Program (SIP) consortium"/>
            <person name="Tomihama T."/>
            <person name="Ikenaga M."/>
            <person name="Sakai M."/>
            <person name="Okubo T."/>
            <person name="Ikeda S."/>
        </authorList>
    </citation>
    <scope>NUCLEOTIDE SEQUENCE [LARGE SCALE GENOMIC DNA]</scope>
    <source>
        <strain evidence="3">S58</strain>
    </source>
</reference>
<dbReference type="Proteomes" id="UP000067448">
    <property type="component" value="Unassembled WGS sequence"/>
</dbReference>
<keyword evidence="1" id="KW-0812">Transmembrane</keyword>
<evidence type="ECO:0000313" key="3">
    <source>
        <dbReference type="Proteomes" id="UP000067448"/>
    </source>
</evidence>
<keyword evidence="1" id="KW-1133">Transmembrane helix</keyword>
<dbReference type="OMA" id="VAYDHTD"/>
<dbReference type="OrthoDB" id="3824666at2"/>
<reference evidence="2 3" key="2">
    <citation type="journal article" date="2016" name="Genome Announc.">
        <title>Draft Genome Sequences of Streptomyces scabiei S58, Streptomyces turgidiscabies T45, and Streptomyces acidiscabies a10, the Pathogens of Potato Common Scab, Isolated in Japan.</title>
        <authorList>
            <person name="Tomihama T."/>
            <person name="Nishi Y."/>
            <person name="Sakai M."/>
            <person name="Ikenaga M."/>
            <person name="Okubo T."/>
            <person name="Ikeda S."/>
        </authorList>
    </citation>
    <scope>NUCLEOTIDE SEQUENCE [LARGE SCALE GENOMIC DNA]</scope>
    <source>
        <strain evidence="2 3">S58</strain>
    </source>
</reference>
<name>A0A100JR66_STRSC</name>
<dbReference type="RefSeq" id="WP_013001737.1">
    <property type="nucleotide sequence ID" value="NZ_BCMM01000021.1"/>
</dbReference>
<gene>
    <name evidence="2" type="ORF">SsS58_04577</name>
</gene>
<organism evidence="2 3">
    <name type="scientific">Streptomyces scabiei</name>
    <dbReference type="NCBI Taxonomy" id="1930"/>
    <lineage>
        <taxon>Bacteria</taxon>
        <taxon>Bacillati</taxon>
        <taxon>Actinomycetota</taxon>
        <taxon>Actinomycetes</taxon>
        <taxon>Kitasatosporales</taxon>
        <taxon>Streptomycetaceae</taxon>
        <taxon>Streptomyces</taxon>
    </lineage>
</organism>
<evidence type="ECO:0000256" key="1">
    <source>
        <dbReference type="SAM" id="Phobius"/>
    </source>
</evidence>
<feature type="transmembrane region" description="Helical" evidence="1">
    <location>
        <begin position="35"/>
        <end position="56"/>
    </location>
</feature>
<feature type="transmembrane region" description="Helical" evidence="1">
    <location>
        <begin position="63"/>
        <end position="85"/>
    </location>
</feature>
<sequence>MTQEAPTPLVAYDHTDLVNRPKRIWNWGNIPLPGLLLPALGAAFGFGLFWLVLLFTTSTFLPFLSLSMLTAVIYFGPPLAVYFVWGRPLPSALTLSHQLVVWADWWLQPKRLQGLAADQEPEELHWQVILWKPGAPRWHARYDAARQAAAARGSAFTARDR</sequence>